<dbReference type="PANTHER" id="PTHR44520:SF1">
    <property type="entry name" value="TWO-COMPONENT SYSTEM REGULATORY PROTEIN"/>
    <property type="match status" value="1"/>
</dbReference>
<accession>A0A4P9UXE5</accession>
<evidence type="ECO:0000313" key="4">
    <source>
        <dbReference type="Proteomes" id="UP000305881"/>
    </source>
</evidence>
<dbReference type="EMBL" id="CP035467">
    <property type="protein sequence ID" value="QCW84506.1"/>
    <property type="molecule type" value="Genomic_DNA"/>
</dbReference>
<feature type="domain" description="Response regulatory" evidence="2">
    <location>
        <begin position="5"/>
        <end position="133"/>
    </location>
</feature>
<reference evidence="4" key="1">
    <citation type="journal article" date="2019" name="J. Bacteriol.">
        <title>A Mutagenic Screen Identifies a TonB-Dependent Receptor Required for the Lanthanide Metal Switch in the Type I Methanotroph 'Methylotuvimicrobium buryatense' 5GB1C.</title>
        <authorList>
            <person name="Groom J.D."/>
            <person name="Ford S.M."/>
            <person name="Pesesky M.W."/>
            <person name="Lidstrom M.E."/>
        </authorList>
    </citation>
    <scope>NUCLEOTIDE SEQUENCE [LARGE SCALE GENOMIC DNA]</scope>
    <source>
        <strain evidence="4">5GB1C</strain>
    </source>
</reference>
<proteinExistence type="predicted"/>
<name>A0A4P9UXE5_METBY</name>
<dbReference type="SMART" id="SM00448">
    <property type="entry name" value="REC"/>
    <property type="match status" value="1"/>
</dbReference>
<dbReference type="Gene3D" id="3.40.50.2300">
    <property type="match status" value="1"/>
</dbReference>
<dbReference type="CDD" id="cd17557">
    <property type="entry name" value="REC_Rcp-like"/>
    <property type="match status" value="1"/>
</dbReference>
<dbReference type="Proteomes" id="UP000305881">
    <property type="component" value="Chromosome"/>
</dbReference>
<organism evidence="3 4">
    <name type="scientific">Methylotuvimicrobium buryatense</name>
    <name type="common">Methylomicrobium buryatense</name>
    <dbReference type="NCBI Taxonomy" id="95641"/>
    <lineage>
        <taxon>Bacteria</taxon>
        <taxon>Pseudomonadati</taxon>
        <taxon>Pseudomonadota</taxon>
        <taxon>Gammaproteobacteria</taxon>
        <taxon>Methylococcales</taxon>
        <taxon>Methylococcaceae</taxon>
        <taxon>Methylotuvimicrobium</taxon>
    </lineage>
</organism>
<dbReference type="AlphaFoldDB" id="A0A4P9UXE5"/>
<dbReference type="InterPro" id="IPR011006">
    <property type="entry name" value="CheY-like_superfamily"/>
</dbReference>
<dbReference type="PROSITE" id="PS50110">
    <property type="entry name" value="RESPONSE_REGULATORY"/>
    <property type="match status" value="1"/>
</dbReference>
<dbReference type="GO" id="GO:0000160">
    <property type="term" value="P:phosphorelay signal transduction system"/>
    <property type="evidence" value="ECO:0007669"/>
    <property type="project" value="InterPro"/>
</dbReference>
<dbReference type="InterPro" id="IPR052893">
    <property type="entry name" value="TCS_response_regulator"/>
</dbReference>
<evidence type="ECO:0000256" key="1">
    <source>
        <dbReference type="PROSITE-ProRule" id="PRU00169"/>
    </source>
</evidence>
<keyword evidence="4" id="KW-1185">Reference proteome</keyword>
<dbReference type="STRING" id="675511.GCA_000341735_03149"/>
<dbReference type="PANTHER" id="PTHR44520">
    <property type="entry name" value="RESPONSE REGULATOR RCP1-RELATED"/>
    <property type="match status" value="1"/>
</dbReference>
<feature type="modified residue" description="4-aspartylphosphate" evidence="1">
    <location>
        <position position="66"/>
    </location>
</feature>
<evidence type="ECO:0000259" key="2">
    <source>
        <dbReference type="PROSITE" id="PS50110"/>
    </source>
</evidence>
<gene>
    <name evidence="3" type="ORF">EQU24_21395</name>
</gene>
<dbReference type="SUPFAM" id="SSF52172">
    <property type="entry name" value="CheY-like"/>
    <property type="match status" value="1"/>
</dbReference>
<sequence>MSDKVILLVEDNEDDVTLMLRALQDNNITNKIEVVRDGEEALDYLFARGKHSERDRRLLPRIILLDLKLPKLDGLEVLKQIRGIDQTRLTPVVVLTSSKESCDLEASYRLGANSYIQKPLDFAKFVEAVREIAGYWLNWNETVIT</sequence>
<dbReference type="OrthoDB" id="9793549at2"/>
<dbReference type="InterPro" id="IPR001789">
    <property type="entry name" value="Sig_transdc_resp-reg_receiver"/>
</dbReference>
<keyword evidence="1" id="KW-0597">Phosphoprotein</keyword>
<protein>
    <submittedName>
        <fullName evidence="3">Response regulator</fullName>
    </submittedName>
</protein>
<dbReference type="Pfam" id="PF00072">
    <property type="entry name" value="Response_reg"/>
    <property type="match status" value="1"/>
</dbReference>
<dbReference type="KEGG" id="mbur:EQU24_21395"/>
<evidence type="ECO:0000313" key="3">
    <source>
        <dbReference type="EMBL" id="QCW84506.1"/>
    </source>
</evidence>